<keyword evidence="9" id="KW-1185">Reference proteome</keyword>
<evidence type="ECO:0000256" key="2">
    <source>
        <dbReference type="ARBA" id="ARBA00022801"/>
    </source>
</evidence>
<dbReference type="Proteomes" id="UP000095767">
    <property type="component" value="Unassembled WGS sequence"/>
</dbReference>
<keyword evidence="3" id="KW-0904">Protein phosphatase</keyword>
<gene>
    <name evidence="8" type="ORF">BAE44_0024225</name>
</gene>
<dbReference type="EMBL" id="LWDX02069089">
    <property type="protein sequence ID" value="OEL14759.1"/>
    <property type="molecule type" value="Genomic_DNA"/>
</dbReference>
<evidence type="ECO:0000313" key="9">
    <source>
        <dbReference type="Proteomes" id="UP000095767"/>
    </source>
</evidence>
<name>A0A1E5UPE1_9POAL</name>
<evidence type="ECO:0000256" key="3">
    <source>
        <dbReference type="ARBA" id="ARBA00022912"/>
    </source>
</evidence>
<feature type="domain" description="PPM-type phosphatase" evidence="7">
    <location>
        <begin position="1"/>
        <end position="122"/>
    </location>
</feature>
<dbReference type="GO" id="GO:0004722">
    <property type="term" value="F:protein serine/threonine phosphatase activity"/>
    <property type="evidence" value="ECO:0007669"/>
    <property type="project" value="UniProtKB-EC"/>
</dbReference>
<dbReference type="PANTHER" id="PTHR47992">
    <property type="entry name" value="PROTEIN PHOSPHATASE"/>
    <property type="match status" value="1"/>
</dbReference>
<organism evidence="8 9">
    <name type="scientific">Dichanthelium oligosanthes</name>
    <dbReference type="NCBI Taxonomy" id="888268"/>
    <lineage>
        <taxon>Eukaryota</taxon>
        <taxon>Viridiplantae</taxon>
        <taxon>Streptophyta</taxon>
        <taxon>Embryophyta</taxon>
        <taxon>Tracheophyta</taxon>
        <taxon>Spermatophyta</taxon>
        <taxon>Magnoliopsida</taxon>
        <taxon>Liliopsida</taxon>
        <taxon>Poales</taxon>
        <taxon>Poaceae</taxon>
        <taxon>PACMAD clade</taxon>
        <taxon>Panicoideae</taxon>
        <taxon>Panicodae</taxon>
        <taxon>Paniceae</taxon>
        <taxon>Dichantheliinae</taxon>
        <taxon>Dichanthelium</taxon>
    </lineage>
</organism>
<dbReference type="STRING" id="888268.A0A1E5UPE1"/>
<protein>
    <recommendedName>
        <fullName evidence="1">protein-serine/threonine phosphatase</fullName>
        <ecNumber evidence="1">3.1.3.16</ecNumber>
    </recommendedName>
</protein>
<dbReference type="SUPFAM" id="SSF81606">
    <property type="entry name" value="PP2C-like"/>
    <property type="match status" value="1"/>
</dbReference>
<proteinExistence type="predicted"/>
<dbReference type="AlphaFoldDB" id="A0A1E5UPE1"/>
<sequence>LPGGDEGALPEPAACTAAMEHCFAQMDAEMTSSDGRAAAASASCRCDAHKCVHMGSTAVVAVMEDRRVVVGHCGDPLALLCLGDSAPPVPLSSDHKPNRPDEQERIDGYTAALPPATCAERR</sequence>
<evidence type="ECO:0000256" key="4">
    <source>
        <dbReference type="ARBA" id="ARBA00047761"/>
    </source>
</evidence>
<dbReference type="InterPro" id="IPR036457">
    <property type="entry name" value="PPM-type-like_dom_sf"/>
</dbReference>
<reference evidence="8 9" key="1">
    <citation type="submission" date="2016-09" db="EMBL/GenBank/DDBJ databases">
        <title>The draft genome of Dichanthelium oligosanthes: A C3 panicoid grass species.</title>
        <authorList>
            <person name="Studer A.J."/>
            <person name="Schnable J.C."/>
            <person name="Brutnell T.P."/>
        </authorList>
    </citation>
    <scope>NUCLEOTIDE SEQUENCE [LARGE SCALE GENOMIC DNA]</scope>
    <source>
        <strain evidence="9">cv. Kellogg 1175</strain>
        <tissue evidence="8">Leaf</tissue>
    </source>
</reference>
<comment type="catalytic activity">
    <reaction evidence="4">
        <text>O-phospho-L-seryl-[protein] + H2O = L-seryl-[protein] + phosphate</text>
        <dbReference type="Rhea" id="RHEA:20629"/>
        <dbReference type="Rhea" id="RHEA-COMP:9863"/>
        <dbReference type="Rhea" id="RHEA-COMP:11604"/>
        <dbReference type="ChEBI" id="CHEBI:15377"/>
        <dbReference type="ChEBI" id="CHEBI:29999"/>
        <dbReference type="ChEBI" id="CHEBI:43474"/>
        <dbReference type="ChEBI" id="CHEBI:83421"/>
        <dbReference type="EC" id="3.1.3.16"/>
    </reaction>
</comment>
<comment type="catalytic activity">
    <reaction evidence="5">
        <text>O-phospho-L-threonyl-[protein] + H2O = L-threonyl-[protein] + phosphate</text>
        <dbReference type="Rhea" id="RHEA:47004"/>
        <dbReference type="Rhea" id="RHEA-COMP:11060"/>
        <dbReference type="Rhea" id="RHEA-COMP:11605"/>
        <dbReference type="ChEBI" id="CHEBI:15377"/>
        <dbReference type="ChEBI" id="CHEBI:30013"/>
        <dbReference type="ChEBI" id="CHEBI:43474"/>
        <dbReference type="ChEBI" id="CHEBI:61977"/>
        <dbReference type="EC" id="3.1.3.16"/>
    </reaction>
</comment>
<dbReference type="EC" id="3.1.3.16" evidence="1"/>
<dbReference type="PROSITE" id="PS51746">
    <property type="entry name" value="PPM_2"/>
    <property type="match status" value="1"/>
</dbReference>
<evidence type="ECO:0000259" key="7">
    <source>
        <dbReference type="PROSITE" id="PS51746"/>
    </source>
</evidence>
<evidence type="ECO:0000256" key="5">
    <source>
        <dbReference type="ARBA" id="ARBA00048336"/>
    </source>
</evidence>
<keyword evidence="2" id="KW-0378">Hydrolase</keyword>
<dbReference type="Gene3D" id="3.60.40.10">
    <property type="entry name" value="PPM-type phosphatase domain"/>
    <property type="match status" value="1"/>
</dbReference>
<dbReference type="InterPro" id="IPR001932">
    <property type="entry name" value="PPM-type_phosphatase-like_dom"/>
</dbReference>
<comment type="caution">
    <text evidence="8">The sequence shown here is derived from an EMBL/GenBank/DDBJ whole genome shotgun (WGS) entry which is preliminary data.</text>
</comment>
<feature type="non-terminal residue" evidence="8">
    <location>
        <position position="1"/>
    </location>
</feature>
<dbReference type="InterPro" id="IPR015655">
    <property type="entry name" value="PP2C"/>
</dbReference>
<evidence type="ECO:0000256" key="1">
    <source>
        <dbReference type="ARBA" id="ARBA00013081"/>
    </source>
</evidence>
<evidence type="ECO:0000256" key="6">
    <source>
        <dbReference type="SAM" id="MobiDB-lite"/>
    </source>
</evidence>
<dbReference type="Pfam" id="PF00481">
    <property type="entry name" value="PP2C"/>
    <property type="match status" value="1"/>
</dbReference>
<accession>A0A1E5UPE1</accession>
<feature type="region of interest" description="Disordered" evidence="6">
    <location>
        <begin position="89"/>
        <end position="110"/>
    </location>
</feature>
<feature type="compositionally biased region" description="Basic and acidic residues" evidence="6">
    <location>
        <begin position="93"/>
        <end position="107"/>
    </location>
</feature>
<evidence type="ECO:0000313" key="8">
    <source>
        <dbReference type="EMBL" id="OEL14759.1"/>
    </source>
</evidence>